<sequence length="57" mass="5931">MAKNFCVPCTGTVGVLLLAKQKHLLPSIKPLLDQLTSSAYFLGDPLMASALAAVGES</sequence>
<evidence type="ECO:0008006" key="3">
    <source>
        <dbReference type="Google" id="ProtNLM"/>
    </source>
</evidence>
<keyword evidence="2" id="KW-1185">Reference proteome</keyword>
<dbReference type="EMBL" id="AP024238">
    <property type="protein sequence ID" value="BCO25388.1"/>
    <property type="molecule type" value="Genomic_DNA"/>
</dbReference>
<evidence type="ECO:0000313" key="1">
    <source>
        <dbReference type="EMBL" id="BCO25388.1"/>
    </source>
</evidence>
<accession>A0ABM7MGV3</accession>
<name>A0ABM7MGV3_9BURK</name>
<dbReference type="Proteomes" id="UP000824366">
    <property type="component" value="Chromosome"/>
</dbReference>
<gene>
    <name evidence="1" type="ORF">MIZ03_0248</name>
</gene>
<protein>
    <recommendedName>
        <fullName evidence="3">DUF3368 domain-containing protein</fullName>
    </recommendedName>
</protein>
<dbReference type="Pfam" id="PF11848">
    <property type="entry name" value="DUF3368"/>
    <property type="match status" value="1"/>
</dbReference>
<proteinExistence type="predicted"/>
<reference evidence="1 2" key="1">
    <citation type="journal article" date="2021" name="Microbiol. Spectr.">
        <title>A Single Bacterium Capable of Oxidation and Reduction of Iron at Circumneutral pH.</title>
        <authorList>
            <person name="Kato S."/>
            <person name="Ohkuma M."/>
        </authorList>
    </citation>
    <scope>NUCLEOTIDE SEQUENCE [LARGE SCALE GENOMIC DNA]</scope>
    <source>
        <strain evidence="1 2">MIZ03</strain>
    </source>
</reference>
<evidence type="ECO:0000313" key="2">
    <source>
        <dbReference type="Proteomes" id="UP000824366"/>
    </source>
</evidence>
<dbReference type="InterPro" id="IPR021799">
    <property type="entry name" value="PIN-like_prokaryotic"/>
</dbReference>
<organism evidence="1 2">
    <name type="scientific">Rhodoferax lithotrophicus</name>
    <dbReference type="NCBI Taxonomy" id="2798804"/>
    <lineage>
        <taxon>Bacteria</taxon>
        <taxon>Pseudomonadati</taxon>
        <taxon>Pseudomonadota</taxon>
        <taxon>Betaproteobacteria</taxon>
        <taxon>Burkholderiales</taxon>
        <taxon>Comamonadaceae</taxon>
        <taxon>Rhodoferax</taxon>
    </lineage>
</organism>